<protein>
    <submittedName>
        <fullName evidence="3">Tetratricopeptide-like helical domain-containing protein</fullName>
    </submittedName>
</protein>
<dbReference type="InterPro" id="IPR011990">
    <property type="entry name" value="TPR-like_helical_dom_sf"/>
</dbReference>
<keyword evidence="4" id="KW-1185">Reference proteome</keyword>
<dbReference type="SUPFAM" id="SSF48452">
    <property type="entry name" value="TPR-like"/>
    <property type="match status" value="3"/>
</dbReference>
<dbReference type="Proteomes" id="UP000030755">
    <property type="component" value="Unassembled WGS sequence"/>
</dbReference>
<keyword evidence="1" id="KW-0677">Repeat</keyword>
<evidence type="ECO:0000256" key="2">
    <source>
        <dbReference type="ARBA" id="ARBA00022803"/>
    </source>
</evidence>
<keyword evidence="2" id="KW-0802">TPR repeat</keyword>
<dbReference type="Pfam" id="PF12569">
    <property type="entry name" value="NatA_aux_su"/>
    <property type="match status" value="1"/>
</dbReference>
<dbReference type="PIRSF" id="PIRSF000422">
    <property type="entry name" value="N-terminal-AcTrfase-A_aux_su"/>
    <property type="match status" value="1"/>
</dbReference>
<dbReference type="SMART" id="SM00028">
    <property type="entry name" value="TPR"/>
    <property type="match status" value="4"/>
</dbReference>
<dbReference type="EMBL" id="KE561089">
    <property type="protein sequence ID" value="EPZ33002.1"/>
    <property type="molecule type" value="Genomic_DNA"/>
</dbReference>
<proteinExistence type="predicted"/>
<evidence type="ECO:0000313" key="4">
    <source>
        <dbReference type="Proteomes" id="UP000030755"/>
    </source>
</evidence>
<reference evidence="3 4" key="1">
    <citation type="journal article" date="2013" name="Curr. Biol.">
        <title>Shared signatures of parasitism and phylogenomics unite Cryptomycota and microsporidia.</title>
        <authorList>
            <person name="James T.Y."/>
            <person name="Pelin A."/>
            <person name="Bonen L."/>
            <person name="Ahrendt S."/>
            <person name="Sain D."/>
            <person name="Corradi N."/>
            <person name="Stajich J.E."/>
        </authorList>
    </citation>
    <scope>NUCLEOTIDE SEQUENCE [LARGE SCALE GENOMIC DNA]</scope>
    <source>
        <strain evidence="3 4">CSF55</strain>
    </source>
</reference>
<dbReference type="FunFam" id="1.25.40.1040:FF:000003">
    <property type="entry name" value="N-terminal acetyltransferase A, auxiliary subunit"/>
    <property type="match status" value="1"/>
</dbReference>
<evidence type="ECO:0000256" key="1">
    <source>
        <dbReference type="ARBA" id="ARBA00022737"/>
    </source>
</evidence>
<dbReference type="AlphaFoldDB" id="A0A075AWB4"/>
<dbReference type="GO" id="GO:0005737">
    <property type="term" value="C:cytoplasm"/>
    <property type="evidence" value="ECO:0007669"/>
    <property type="project" value="UniProtKB-ARBA"/>
</dbReference>
<name>A0A075AWB4_ROZAC</name>
<dbReference type="PANTHER" id="PTHR22767">
    <property type="entry name" value="N-TERMINAL ACETYLTRANSFERASE-RELATED"/>
    <property type="match status" value="1"/>
</dbReference>
<dbReference type="PANTHER" id="PTHR22767:SF2">
    <property type="entry name" value="N(ALPHA)-ACETYLTRANSFERASE 15_16, ISOFORM A"/>
    <property type="match status" value="1"/>
</dbReference>
<dbReference type="OMA" id="HTAINYD"/>
<dbReference type="STRING" id="988480.A0A075AWB4"/>
<sequence>MAQKSNSQVLPSKEAALFKQLLKLYENKQYKRGLKTADQILKKCPDHGETLSLKGLFLRNLNRKEEAYDCVKQGLKQAIRSHVCWHVYGIVHRMDKNYEEAMKCYKMASKQDRENMQILRDLSVLQMQFRQFEGYADSRQRMLEQRPNVRANWVALAMAFHLDKKYGKALEVFESIEESSESMGEYEDSELYLYKAQIMMDKGDYEEALKELEKRKGQICDKIGMMEMKVKLNLMMGRNKEAEKIIRELIECNGNKIDYFKDLEKALGLDREKECDKVVEVVYEPYFKKNEKSIGLLIEMMKISKSNLEERIEKYLNICFDKGIPSCFVNLKFLYSENSESIFRIVKKLFEEKKNEPEKVVWMNYFIAQHLDYEKRYEEAIETIDKAIEHTPTLVELYMIKARILKHKGDLENAACVMNEARELDLQDRFVNTKSCKYYLRNNEIEKAEKIISLFAKQGDSKDPLNDLVEMQVIWFTLEMANANLRLNRFKEALKYFNRIESFFNDFWDDQFDFHSYVLRKMPLRSYLDLLKLEDEIKKHSNYFNAAIPAINIYLQLHDGIIKPESESEDSPENYLESASRFLKPLIAHFTEKKETWNASFEVNFRLNDYKSALDALKQLISIDMDYAKDHLLKFHSFLSTSSLDSTKPLPPSWNEILESLQGNLPGLFESLKI</sequence>
<organism evidence="3 4">
    <name type="scientific">Rozella allomycis (strain CSF55)</name>
    <dbReference type="NCBI Taxonomy" id="988480"/>
    <lineage>
        <taxon>Eukaryota</taxon>
        <taxon>Fungi</taxon>
        <taxon>Fungi incertae sedis</taxon>
        <taxon>Cryptomycota</taxon>
        <taxon>Cryptomycota incertae sedis</taxon>
        <taxon>Rozella</taxon>
    </lineage>
</organism>
<dbReference type="Gene3D" id="1.25.40.1040">
    <property type="match status" value="1"/>
</dbReference>
<dbReference type="InterPro" id="IPR021183">
    <property type="entry name" value="NatA_aux_su"/>
</dbReference>
<accession>A0A075AWB4</accession>
<evidence type="ECO:0000313" key="3">
    <source>
        <dbReference type="EMBL" id="EPZ33002.1"/>
    </source>
</evidence>
<dbReference type="HOGENOM" id="CLU_006686_1_1_1"/>
<dbReference type="Gene3D" id="1.25.40.1010">
    <property type="match status" value="2"/>
</dbReference>
<gene>
    <name evidence="3" type="ORF">O9G_004416</name>
</gene>
<dbReference type="InterPro" id="IPR019734">
    <property type="entry name" value="TPR_rpt"/>
</dbReference>
<dbReference type="OrthoDB" id="10263032at2759"/>